<sequence length="453" mass="46782">MTSVNSRRRRLLAVIAVGAAASLLVVGFFAGRWFKSPAQAALEVAPPPETELTAPIEYRVLQATIVTRGEVGASVELGFTPMSGGATAAQPVVTGVRVKPGEEIGAGQVVMEVSGRPVLTLPGVVPAYRDLRPGSRGKDVAQLNSALVGLGFGPTSAGELFGPETKSAVQRLYDSIGYPPATTGESDQLAVKAAEKNVTALEDALADLQVAEPGPDADGLQKKISRAKRDLSGARSELAELRAKSGAMLPLSEFLFVPNYPARVLAVPSLAGGPTEQGGGGEPGKAQTAGLRISAGELTVTAKINSSDGRRIGVDQPVEVFSEVLGKSFTGKVLSVGELTPDAGVPPYYPVVVRPDSPLESKLSGQNVRLTFTGAPTPAKVFVVPISALFSKADGSVNIVRRLPDGRRDTIAVTPGTNANGLVSVEALSAKLNEGDRVLISSANLSDTTGPPR</sequence>
<keyword evidence="5" id="KW-1185">Reference proteome</keyword>
<evidence type="ECO:0000313" key="4">
    <source>
        <dbReference type="EMBL" id="PPK61754.1"/>
    </source>
</evidence>
<dbReference type="InterPro" id="IPR036366">
    <property type="entry name" value="PGBDSf"/>
</dbReference>
<comment type="caution">
    <text evidence="4">The sequence shown here is derived from an EMBL/GenBank/DDBJ whole genome shotgun (WGS) entry which is preliminary data.</text>
</comment>
<dbReference type="Proteomes" id="UP000239203">
    <property type="component" value="Unassembled WGS sequence"/>
</dbReference>
<evidence type="ECO:0000256" key="1">
    <source>
        <dbReference type="ARBA" id="ARBA00004196"/>
    </source>
</evidence>
<dbReference type="Gene3D" id="2.40.420.20">
    <property type="match status" value="1"/>
</dbReference>
<dbReference type="EMBL" id="PTIX01000039">
    <property type="protein sequence ID" value="PPK61754.1"/>
    <property type="molecule type" value="Genomic_DNA"/>
</dbReference>
<comment type="subcellular location">
    <subcellularLocation>
        <location evidence="1">Cell envelope</location>
    </subcellularLocation>
</comment>
<proteinExistence type="predicted"/>
<protein>
    <recommendedName>
        <fullName evidence="6">Peptidoglycan binding protein</fullName>
    </recommendedName>
</protein>
<dbReference type="InterPro" id="IPR036365">
    <property type="entry name" value="PGBD-like_sf"/>
</dbReference>
<organism evidence="4 5">
    <name type="scientific">Actinokineospora auranticolor</name>
    <dbReference type="NCBI Taxonomy" id="155976"/>
    <lineage>
        <taxon>Bacteria</taxon>
        <taxon>Bacillati</taxon>
        <taxon>Actinomycetota</taxon>
        <taxon>Actinomycetes</taxon>
        <taxon>Pseudonocardiales</taxon>
        <taxon>Pseudonocardiaceae</taxon>
        <taxon>Actinokineospora</taxon>
    </lineage>
</organism>
<evidence type="ECO:0000256" key="2">
    <source>
        <dbReference type="ARBA" id="ARBA00023054"/>
    </source>
</evidence>
<dbReference type="InterPro" id="IPR006311">
    <property type="entry name" value="TAT_signal"/>
</dbReference>
<dbReference type="SUPFAM" id="SSF47090">
    <property type="entry name" value="PGBD-like"/>
    <property type="match status" value="1"/>
</dbReference>
<evidence type="ECO:0000256" key="3">
    <source>
        <dbReference type="SAM" id="Coils"/>
    </source>
</evidence>
<dbReference type="PANTHER" id="PTHR32347:SF23">
    <property type="entry name" value="BLL5650 PROTEIN"/>
    <property type="match status" value="1"/>
</dbReference>
<dbReference type="GO" id="GO:0030313">
    <property type="term" value="C:cell envelope"/>
    <property type="evidence" value="ECO:0007669"/>
    <property type="project" value="UniProtKB-SubCell"/>
</dbReference>
<accession>A0A2S6GC08</accession>
<gene>
    <name evidence="4" type="ORF">CLV40_13951</name>
</gene>
<feature type="coiled-coil region" evidence="3">
    <location>
        <begin position="191"/>
        <end position="244"/>
    </location>
</feature>
<dbReference type="PROSITE" id="PS51318">
    <property type="entry name" value="TAT"/>
    <property type="match status" value="1"/>
</dbReference>
<dbReference type="InterPro" id="IPR050465">
    <property type="entry name" value="UPF0194_transport"/>
</dbReference>
<reference evidence="4 5" key="1">
    <citation type="submission" date="2018-02" db="EMBL/GenBank/DDBJ databases">
        <title>Genomic Encyclopedia of Archaeal and Bacterial Type Strains, Phase II (KMG-II): from individual species to whole genera.</title>
        <authorList>
            <person name="Goeker M."/>
        </authorList>
    </citation>
    <scope>NUCLEOTIDE SEQUENCE [LARGE SCALE GENOMIC DNA]</scope>
    <source>
        <strain evidence="4 5">YU 961-1</strain>
    </source>
</reference>
<dbReference type="Gene3D" id="1.10.101.10">
    <property type="entry name" value="PGBD-like superfamily/PGBD"/>
    <property type="match status" value="1"/>
</dbReference>
<dbReference type="PANTHER" id="PTHR32347">
    <property type="entry name" value="EFFLUX SYSTEM COMPONENT YKNX-RELATED"/>
    <property type="match status" value="1"/>
</dbReference>
<evidence type="ECO:0008006" key="6">
    <source>
        <dbReference type="Google" id="ProtNLM"/>
    </source>
</evidence>
<name>A0A2S6GC08_9PSEU</name>
<evidence type="ECO:0000313" key="5">
    <source>
        <dbReference type="Proteomes" id="UP000239203"/>
    </source>
</evidence>
<dbReference type="AlphaFoldDB" id="A0A2S6GC08"/>
<keyword evidence="2 3" id="KW-0175">Coiled coil</keyword>